<protein>
    <recommendedName>
        <fullName evidence="4">DUF4440 domain-containing protein</fullName>
    </recommendedName>
</protein>
<evidence type="ECO:0000313" key="2">
    <source>
        <dbReference type="EMBL" id="ASO05843.1"/>
    </source>
</evidence>
<dbReference type="AlphaFoldDB" id="A0A221UX77"/>
<dbReference type="RefSeq" id="WP_093978486.1">
    <property type="nucleotide sequence ID" value="NZ_CP022515.1"/>
</dbReference>
<reference evidence="2 3" key="1">
    <citation type="submission" date="2017-07" db="EMBL/GenBank/DDBJ databases">
        <title>Genome Sequence of Arenibacter algicola Strain SMS7 Isolated from a culture of the Diatom Skeletonema marinoi.</title>
        <authorList>
            <person name="Topel M."/>
            <person name="Pinder M.I.M."/>
            <person name="Johansson O.N."/>
            <person name="Kourtchenko O."/>
            <person name="Godhe A."/>
            <person name="Clarke A.K."/>
        </authorList>
    </citation>
    <scope>NUCLEOTIDE SEQUENCE [LARGE SCALE GENOMIC DNA]</scope>
    <source>
        <strain evidence="2 3">SMS7</strain>
    </source>
</reference>
<organism evidence="2 3">
    <name type="scientific">Arenibacter algicola</name>
    <dbReference type="NCBI Taxonomy" id="616991"/>
    <lineage>
        <taxon>Bacteria</taxon>
        <taxon>Pseudomonadati</taxon>
        <taxon>Bacteroidota</taxon>
        <taxon>Flavobacteriia</taxon>
        <taxon>Flavobacteriales</taxon>
        <taxon>Flavobacteriaceae</taxon>
        <taxon>Arenibacter</taxon>
    </lineage>
</organism>
<evidence type="ECO:0008006" key="4">
    <source>
        <dbReference type="Google" id="ProtNLM"/>
    </source>
</evidence>
<accession>A0A221UX77</accession>
<gene>
    <name evidence="2" type="ORF">AREALGSMS7_02395</name>
</gene>
<dbReference type="KEGG" id="aalg:AREALGSMS7_02395"/>
<feature type="chain" id="PRO_5013324725" description="DUF4440 domain-containing protein" evidence="1">
    <location>
        <begin position="23"/>
        <end position="162"/>
    </location>
</feature>
<dbReference type="EMBL" id="CP022515">
    <property type="protein sequence ID" value="ASO05843.1"/>
    <property type="molecule type" value="Genomic_DNA"/>
</dbReference>
<evidence type="ECO:0000313" key="3">
    <source>
        <dbReference type="Proteomes" id="UP000204551"/>
    </source>
</evidence>
<evidence type="ECO:0000256" key="1">
    <source>
        <dbReference type="SAM" id="SignalP"/>
    </source>
</evidence>
<proteinExistence type="predicted"/>
<dbReference type="SUPFAM" id="SSF54427">
    <property type="entry name" value="NTF2-like"/>
    <property type="match status" value="1"/>
</dbReference>
<dbReference type="Proteomes" id="UP000204551">
    <property type="component" value="Chromosome"/>
</dbReference>
<keyword evidence="1" id="KW-0732">Signal</keyword>
<dbReference type="Gene3D" id="3.10.450.50">
    <property type="match status" value="1"/>
</dbReference>
<name>A0A221UX77_9FLAO</name>
<sequence>MKKFKAILLPMATALIFSIGHAQIKTPSSEKEAVISVMKAYNGAIKNLTTNGILELFSENSQVFESGGVEGTFAQYIEHHLGPELKEFKSFDFSDYAIEAEIDLPYAFTMETYIYTIVFNPDEKGESRTIKKKGVATSILKKMDGQWKIIKTHTSSRNIKNK</sequence>
<dbReference type="InterPro" id="IPR032710">
    <property type="entry name" value="NTF2-like_dom_sf"/>
</dbReference>
<feature type="signal peptide" evidence="1">
    <location>
        <begin position="1"/>
        <end position="22"/>
    </location>
</feature>